<dbReference type="HOGENOM" id="CLU_1878046_0_0_1"/>
<evidence type="ECO:0000313" key="9">
    <source>
        <dbReference type="EnsemblMetazoa" id="tetur08g08000.1"/>
    </source>
</evidence>
<name>T1KCL1_TETUR</name>
<keyword evidence="3" id="KW-0809">Transit peptide</keyword>
<accession>T1KCL1</accession>
<evidence type="ECO:0000256" key="8">
    <source>
        <dbReference type="ARBA" id="ARBA00042721"/>
    </source>
</evidence>
<protein>
    <recommendedName>
        <fullName evidence="7">Large ribosomal subunit protein mL53</fullName>
    </recommendedName>
    <alternativeName>
        <fullName evidence="8">39S ribosomal protein L53, mitochondrial</fullName>
    </alternativeName>
</protein>
<keyword evidence="6" id="KW-0687">Ribonucleoprotein</keyword>
<keyword evidence="5" id="KW-0496">Mitochondrion</keyword>
<dbReference type="Gene3D" id="3.40.30.10">
    <property type="entry name" value="Glutaredoxin"/>
    <property type="match status" value="1"/>
</dbReference>
<organism evidence="9 10">
    <name type="scientific">Tetranychus urticae</name>
    <name type="common">Two-spotted spider mite</name>
    <dbReference type="NCBI Taxonomy" id="32264"/>
    <lineage>
        <taxon>Eukaryota</taxon>
        <taxon>Metazoa</taxon>
        <taxon>Ecdysozoa</taxon>
        <taxon>Arthropoda</taxon>
        <taxon>Chelicerata</taxon>
        <taxon>Arachnida</taxon>
        <taxon>Acari</taxon>
        <taxon>Acariformes</taxon>
        <taxon>Trombidiformes</taxon>
        <taxon>Prostigmata</taxon>
        <taxon>Eleutherengona</taxon>
        <taxon>Raphignathae</taxon>
        <taxon>Tetranychoidea</taxon>
        <taxon>Tetranychidae</taxon>
        <taxon>Tetranychus</taxon>
    </lineage>
</organism>
<evidence type="ECO:0000256" key="2">
    <source>
        <dbReference type="ARBA" id="ARBA00005557"/>
    </source>
</evidence>
<evidence type="ECO:0000256" key="7">
    <source>
        <dbReference type="ARBA" id="ARBA00035180"/>
    </source>
</evidence>
<sequence length="136" mass="15612">MAGKKIFFDNFVSKNALTLPRKGRDPILGDLYTNARKLTLKRIVKVQATFDPFYPNIASFRELLHFLHGKKIGRTNEECFIKTNVVSNGNEPEIQFFLKNGKKLIYKTGLLRTIDILYHLNDQLAKVEAELAKSEI</sequence>
<dbReference type="STRING" id="32264.T1KCL1"/>
<evidence type="ECO:0000256" key="3">
    <source>
        <dbReference type="ARBA" id="ARBA00022946"/>
    </source>
</evidence>
<reference evidence="9" key="2">
    <citation type="submission" date="2015-06" db="UniProtKB">
        <authorList>
            <consortium name="EnsemblMetazoa"/>
        </authorList>
    </citation>
    <scope>IDENTIFICATION</scope>
</reference>
<dbReference type="PANTHER" id="PTHR33618:SF1">
    <property type="entry name" value="LARGE RIBOSOMAL SUBUNIT PROTEIN ML53"/>
    <property type="match status" value="1"/>
</dbReference>
<keyword evidence="10" id="KW-1185">Reference proteome</keyword>
<dbReference type="GO" id="GO:0005762">
    <property type="term" value="C:mitochondrial large ribosomal subunit"/>
    <property type="evidence" value="ECO:0007669"/>
    <property type="project" value="TreeGrafter"/>
</dbReference>
<dbReference type="KEGG" id="tut:107362362"/>
<reference evidence="10" key="1">
    <citation type="submission" date="2011-08" db="EMBL/GenBank/DDBJ databases">
        <authorList>
            <person name="Rombauts S."/>
        </authorList>
    </citation>
    <scope>NUCLEOTIDE SEQUENCE</scope>
    <source>
        <strain evidence="10">London</strain>
    </source>
</reference>
<dbReference type="Pfam" id="PF10780">
    <property type="entry name" value="MRP_L53"/>
    <property type="match status" value="1"/>
</dbReference>
<dbReference type="PANTHER" id="PTHR33618">
    <property type="entry name" value="39S RIBOSOMAL PROTEIN L53, MITOCHONDRIAL"/>
    <property type="match status" value="1"/>
</dbReference>
<proteinExistence type="inferred from homology"/>
<keyword evidence="4" id="KW-0689">Ribosomal protein</keyword>
<dbReference type="Proteomes" id="UP000015104">
    <property type="component" value="Unassembled WGS sequence"/>
</dbReference>
<evidence type="ECO:0000256" key="5">
    <source>
        <dbReference type="ARBA" id="ARBA00023128"/>
    </source>
</evidence>
<dbReference type="EMBL" id="CAEY01001965">
    <property type="status" value="NOT_ANNOTATED_CDS"/>
    <property type="molecule type" value="Genomic_DNA"/>
</dbReference>
<evidence type="ECO:0000313" key="10">
    <source>
        <dbReference type="Proteomes" id="UP000015104"/>
    </source>
</evidence>
<evidence type="ECO:0000256" key="6">
    <source>
        <dbReference type="ARBA" id="ARBA00023274"/>
    </source>
</evidence>
<evidence type="ECO:0000256" key="1">
    <source>
        <dbReference type="ARBA" id="ARBA00004173"/>
    </source>
</evidence>
<dbReference type="OMA" id="PVIDITF"/>
<dbReference type="InterPro" id="IPR019716">
    <property type="entry name" value="Ribosomal_mL53"/>
</dbReference>
<dbReference type="KEGG" id="tut:107371073"/>
<dbReference type="EnsemblMetazoa" id="tetur08g08000.1">
    <property type="protein sequence ID" value="tetur08g08000.1"/>
    <property type="gene ID" value="tetur08g08000"/>
</dbReference>
<evidence type="ECO:0000256" key="4">
    <source>
        <dbReference type="ARBA" id="ARBA00022980"/>
    </source>
</evidence>
<dbReference type="InterPro" id="IPR052473">
    <property type="entry name" value="mtLSU_mL53"/>
</dbReference>
<gene>
    <name evidence="9" type="primary">107362362</name>
</gene>
<comment type="similarity">
    <text evidence="2">Belongs to the mitochondrion-specific ribosomal protein mL53 family.</text>
</comment>
<dbReference type="AlphaFoldDB" id="T1KCL1"/>
<dbReference type="OrthoDB" id="6618793at2759"/>
<comment type="subcellular location">
    <subcellularLocation>
        <location evidence="1">Mitochondrion</location>
    </subcellularLocation>
</comment>